<reference evidence="2" key="1">
    <citation type="journal article" date="2015" name="PLoS Genet.">
        <title>The dynamic genome and transcriptome of the human fungal pathogen Blastomyces and close relative Emmonsia.</title>
        <authorList>
            <person name="Munoz J.F."/>
            <person name="Gauthier G.M."/>
            <person name="Desjardins C.A."/>
            <person name="Gallo J.E."/>
            <person name="Holder J."/>
            <person name="Sullivan T.D."/>
            <person name="Marty A.J."/>
            <person name="Carmen J.C."/>
            <person name="Chen Z."/>
            <person name="Ding L."/>
            <person name="Gujja S."/>
            <person name="Magrini V."/>
            <person name="Misas E."/>
            <person name="Mitreva M."/>
            <person name="Priest M."/>
            <person name="Saif S."/>
            <person name="Whiston E.A."/>
            <person name="Young S."/>
            <person name="Zeng Q."/>
            <person name="Goldman W.E."/>
            <person name="Mardis E.R."/>
            <person name="Taylor J.W."/>
            <person name="McEwen J.G."/>
            <person name="Clay O.K."/>
            <person name="Klein B.S."/>
            <person name="Cuomo C.A."/>
        </authorList>
    </citation>
    <scope>NUCLEOTIDE SEQUENCE [LARGE SCALE GENOMIC DNA]</scope>
    <source>
        <strain evidence="2">UAMH 3008</strain>
    </source>
</reference>
<proteinExistence type="predicted"/>
<evidence type="ECO:0000313" key="1">
    <source>
        <dbReference type="EMBL" id="KKZ64059.1"/>
    </source>
</evidence>
<dbReference type="Proteomes" id="UP000034164">
    <property type="component" value="Unassembled WGS sequence"/>
</dbReference>
<organism evidence="1 2">
    <name type="scientific">[Emmonsia] crescens</name>
    <dbReference type="NCBI Taxonomy" id="73230"/>
    <lineage>
        <taxon>Eukaryota</taxon>
        <taxon>Fungi</taxon>
        <taxon>Dikarya</taxon>
        <taxon>Ascomycota</taxon>
        <taxon>Pezizomycotina</taxon>
        <taxon>Eurotiomycetes</taxon>
        <taxon>Eurotiomycetidae</taxon>
        <taxon>Onygenales</taxon>
        <taxon>Ajellomycetaceae</taxon>
        <taxon>Emergomyces</taxon>
    </lineage>
</organism>
<sequence length="281" mass="31325">MADYGGDLSPNRRYFHWRRFFTIAIIGDGASDQSLLSHMASAAEEIILPAFYTEPRTSKLTIWDTGAGCHLVHSKNFFMSLYKIEKDPTIRVTNKAILNSSELRQDCPETALYGRMAPTPSYECQEIHALNSPSLARINYHSAKPMLKPVKNALCCRPTTTPMEEKVGFADDEDLVSDLFSILPAIPGLILLLQPASLDGLTLGLLRKTGWHSYTPTLNLDLLLYIIYMAGGPVAWRSSKQTGVSKSSTEVEYISSSEAAYEFIHLRELLADAGFLPTRRF</sequence>
<dbReference type="OrthoDB" id="3799035at2759"/>
<evidence type="ECO:0000313" key="2">
    <source>
        <dbReference type="Proteomes" id="UP000034164"/>
    </source>
</evidence>
<dbReference type="CDD" id="cd09272">
    <property type="entry name" value="RNase_HI_RT_Ty1"/>
    <property type="match status" value="1"/>
</dbReference>
<gene>
    <name evidence="1" type="ORF">EMCG_01643</name>
</gene>
<name>A0A0G2J2F2_9EURO</name>
<dbReference type="EMBL" id="LCZI01000876">
    <property type="protein sequence ID" value="KKZ64059.1"/>
    <property type="molecule type" value="Genomic_DNA"/>
</dbReference>
<accession>A0A0G2J2F2</accession>
<comment type="caution">
    <text evidence="1">The sequence shown here is derived from an EMBL/GenBank/DDBJ whole genome shotgun (WGS) entry which is preliminary data.</text>
</comment>
<dbReference type="VEuPathDB" id="FungiDB:EMCG_01643"/>
<protein>
    <submittedName>
        <fullName evidence="1">Uncharacterized protein</fullName>
    </submittedName>
</protein>
<dbReference type="AlphaFoldDB" id="A0A0G2J2F2"/>